<evidence type="ECO:0000256" key="7">
    <source>
        <dbReference type="ARBA" id="ARBA00023139"/>
    </source>
</evidence>
<evidence type="ECO:0000313" key="13">
    <source>
        <dbReference type="EMBL" id="LAC26707.1"/>
    </source>
</evidence>
<feature type="binding site" evidence="10">
    <location>
        <position position="325"/>
    </location>
    <ligand>
        <name>GTP</name>
        <dbReference type="ChEBI" id="CHEBI:37565"/>
    </ligand>
</feature>
<dbReference type="GO" id="GO:0005737">
    <property type="term" value="C:cytoplasm"/>
    <property type="evidence" value="ECO:0007669"/>
    <property type="project" value="TreeGrafter"/>
</dbReference>
<dbReference type="SUPFAM" id="SSF47895">
    <property type="entry name" value="Transducin (alpha subunit), insertion domain"/>
    <property type="match status" value="1"/>
</dbReference>
<feature type="binding site" evidence="10">
    <location>
        <begin position="201"/>
        <end position="205"/>
    </location>
    <ligand>
        <name>GTP</name>
        <dbReference type="ChEBI" id="CHEBI:37565"/>
    </ligand>
</feature>
<evidence type="ECO:0000256" key="3">
    <source>
        <dbReference type="ARBA" id="ARBA00022723"/>
    </source>
</evidence>
<dbReference type="GO" id="GO:0046872">
    <property type="term" value="F:metal ion binding"/>
    <property type="evidence" value="ECO:0007669"/>
    <property type="project" value="UniProtKB-KW"/>
</dbReference>
<dbReference type="InterPro" id="IPR001408">
    <property type="entry name" value="Gprotein_alpha_I"/>
</dbReference>
<feature type="binding site" evidence="10">
    <location>
        <begin position="176"/>
        <end position="182"/>
    </location>
    <ligand>
        <name>GTP</name>
        <dbReference type="ChEBI" id="CHEBI:37565"/>
    </ligand>
</feature>
<evidence type="ECO:0000256" key="8">
    <source>
        <dbReference type="ARBA" id="ARBA00023224"/>
    </source>
</evidence>
<dbReference type="SMART" id="SM00275">
    <property type="entry name" value="G_alpha"/>
    <property type="match status" value="1"/>
</dbReference>
<feature type="binding site" evidence="10">
    <location>
        <begin position="270"/>
        <end position="273"/>
    </location>
    <ligand>
        <name>GTP</name>
        <dbReference type="ChEBI" id="CHEBI:37565"/>
    </ligand>
</feature>
<dbReference type="GO" id="GO:0031683">
    <property type="term" value="F:G-protein beta/gamma-subunit complex binding"/>
    <property type="evidence" value="ECO:0007669"/>
    <property type="project" value="InterPro"/>
</dbReference>
<sequence>MGVCSSSRGQPSADKQIGRALASRRREENKTLKLLLLGAGESGKSTLFKQTIQLYGDGFSTEELTGYTHIVYNNTISAMKTLIEESFNLFEVTGDSEYQISPRCERHTKRIIGCEFDVEIDPELADTIQTLWQDPGISRTFNERAKFQLSDGAKYYFDRITHIGEPGYIPDTEDILRCRVRTTGIVETSFVIEHVNFKMFDVGGQRNERRKWIHCFEKVTAVIFVAALSVYDQVLYEDDTINRMSEALQLFAEICNSRWFLDTSMILFLNKKDLFVQKIEDVPLSVCFPEYTGSSSFAESSEYIQEQFEAQNKSKKEVYPHITCATDKQNVLHVFNAAMDIVLRESLTDVGLF</sequence>
<feature type="region of interest" description="Disordered" evidence="12">
    <location>
        <begin position="1"/>
        <end position="21"/>
    </location>
</feature>
<name>A0A6A7G6F3_9CRUS</name>
<reference evidence="13" key="1">
    <citation type="submission" date="2017-11" db="EMBL/GenBank/DDBJ databases">
        <title>The sensing device of the deep-sea amphipod.</title>
        <authorList>
            <person name="Kobayashi H."/>
            <person name="Nagahama T."/>
            <person name="Arai W."/>
            <person name="Sasagawa Y."/>
            <person name="Umeda M."/>
            <person name="Hayashi T."/>
            <person name="Nikaido I."/>
            <person name="Watanabe H."/>
            <person name="Oguri K."/>
            <person name="Kitazato H."/>
            <person name="Fujioka K."/>
            <person name="Kido Y."/>
            <person name="Takami H."/>
        </authorList>
    </citation>
    <scope>NUCLEOTIDE SEQUENCE</scope>
    <source>
        <tissue evidence="13">Whole body</tissue>
    </source>
</reference>
<feature type="binding site" evidence="11">
    <location>
        <position position="182"/>
    </location>
    <ligand>
        <name>Mg(2+)</name>
        <dbReference type="ChEBI" id="CHEBI:18420"/>
    </ligand>
</feature>
<dbReference type="Gene3D" id="3.40.50.300">
    <property type="entry name" value="P-loop containing nucleotide triphosphate hydrolases"/>
    <property type="match status" value="1"/>
</dbReference>
<keyword evidence="2" id="KW-0519">Myristate</keyword>
<keyword evidence="8" id="KW-0807">Transducer</keyword>
<dbReference type="InterPro" id="IPR027417">
    <property type="entry name" value="P-loop_NTPase"/>
</dbReference>
<dbReference type="Pfam" id="PF00503">
    <property type="entry name" value="G-alpha"/>
    <property type="match status" value="1"/>
</dbReference>
<dbReference type="PANTHER" id="PTHR10218">
    <property type="entry name" value="GTP-BINDING PROTEIN ALPHA SUBUNIT"/>
    <property type="match status" value="1"/>
</dbReference>
<keyword evidence="4 10" id="KW-0547">Nucleotide-binding</keyword>
<comment type="similarity">
    <text evidence="1">Belongs to the G-alpha family. G(i/o/t/z) subfamily.</text>
</comment>
<evidence type="ECO:0000256" key="5">
    <source>
        <dbReference type="ARBA" id="ARBA00022842"/>
    </source>
</evidence>
<protein>
    <submittedName>
        <fullName evidence="13">Guanine nucleotide-binding protein alpha-1 subunit</fullName>
    </submittedName>
</protein>
<dbReference type="PRINTS" id="PR00441">
    <property type="entry name" value="GPROTEINAI"/>
</dbReference>
<keyword evidence="7" id="KW-0564">Palmitate</keyword>
<feature type="binding site" evidence="10">
    <location>
        <begin position="41"/>
        <end position="46"/>
    </location>
    <ligand>
        <name>GTP</name>
        <dbReference type="ChEBI" id="CHEBI:37565"/>
    </ligand>
</feature>
<dbReference type="GO" id="GO:0005525">
    <property type="term" value="F:GTP binding"/>
    <property type="evidence" value="ECO:0007669"/>
    <property type="project" value="UniProtKB-KW"/>
</dbReference>
<dbReference type="GO" id="GO:0001664">
    <property type="term" value="F:G protein-coupled receptor binding"/>
    <property type="evidence" value="ECO:0007669"/>
    <property type="project" value="TreeGrafter"/>
</dbReference>
<dbReference type="SUPFAM" id="SSF52540">
    <property type="entry name" value="P-loop containing nucleoside triphosphate hydrolases"/>
    <property type="match status" value="1"/>
</dbReference>
<feature type="compositionally biased region" description="Polar residues" evidence="12">
    <location>
        <begin position="1"/>
        <end position="10"/>
    </location>
</feature>
<evidence type="ECO:0000256" key="12">
    <source>
        <dbReference type="SAM" id="MobiDB-lite"/>
    </source>
</evidence>
<dbReference type="CDD" id="cd00066">
    <property type="entry name" value="G-alpha"/>
    <property type="match status" value="1"/>
</dbReference>
<feature type="binding site" evidence="11">
    <location>
        <position position="45"/>
    </location>
    <ligand>
        <name>Mg(2+)</name>
        <dbReference type="ChEBI" id="CHEBI:18420"/>
    </ligand>
</feature>
<dbReference type="GO" id="GO:0003924">
    <property type="term" value="F:GTPase activity"/>
    <property type="evidence" value="ECO:0007669"/>
    <property type="project" value="InterPro"/>
</dbReference>
<dbReference type="Gene3D" id="1.10.400.10">
    <property type="entry name" value="GI Alpha 1, domain 2-like"/>
    <property type="match status" value="1"/>
</dbReference>
<keyword evidence="6 10" id="KW-0342">GTP-binding</keyword>
<evidence type="ECO:0000256" key="4">
    <source>
        <dbReference type="ARBA" id="ARBA00022741"/>
    </source>
</evidence>
<dbReference type="GO" id="GO:0005834">
    <property type="term" value="C:heterotrimeric G-protein complex"/>
    <property type="evidence" value="ECO:0007669"/>
    <property type="project" value="TreeGrafter"/>
</dbReference>
<evidence type="ECO:0000256" key="1">
    <source>
        <dbReference type="ARBA" id="ARBA00006628"/>
    </source>
</evidence>
<evidence type="ECO:0000256" key="10">
    <source>
        <dbReference type="PIRSR" id="PIRSR601019-1"/>
    </source>
</evidence>
<keyword evidence="9" id="KW-0449">Lipoprotein</keyword>
<dbReference type="PRINTS" id="PR00318">
    <property type="entry name" value="GPROTEINA"/>
</dbReference>
<dbReference type="PROSITE" id="PS51882">
    <property type="entry name" value="G_ALPHA"/>
    <property type="match status" value="1"/>
</dbReference>
<proteinExistence type="evidence at transcript level"/>
<organism evidence="13">
    <name type="scientific">Hirondellea gigas</name>
    <dbReference type="NCBI Taxonomy" id="1518452"/>
    <lineage>
        <taxon>Eukaryota</taxon>
        <taxon>Metazoa</taxon>
        <taxon>Ecdysozoa</taxon>
        <taxon>Arthropoda</taxon>
        <taxon>Crustacea</taxon>
        <taxon>Multicrustacea</taxon>
        <taxon>Malacostraca</taxon>
        <taxon>Eumalacostraca</taxon>
        <taxon>Peracarida</taxon>
        <taxon>Amphipoda</taxon>
        <taxon>Amphilochidea</taxon>
        <taxon>Lysianassida</taxon>
        <taxon>Lysianassidira</taxon>
        <taxon>Lysianassoidea</taxon>
        <taxon>Lysianassidae</taxon>
        <taxon>Hirondellea</taxon>
    </lineage>
</organism>
<keyword evidence="5 11" id="KW-0460">Magnesium</keyword>
<evidence type="ECO:0000256" key="9">
    <source>
        <dbReference type="ARBA" id="ARBA00023288"/>
    </source>
</evidence>
<keyword evidence="3 11" id="KW-0479">Metal-binding</keyword>
<dbReference type="InterPro" id="IPR001019">
    <property type="entry name" value="Gprotein_alpha_su"/>
</dbReference>
<dbReference type="GO" id="GO:0007188">
    <property type="term" value="P:adenylate cyclase-modulating G protein-coupled receptor signaling pathway"/>
    <property type="evidence" value="ECO:0007669"/>
    <property type="project" value="InterPro"/>
</dbReference>
<dbReference type="PANTHER" id="PTHR10218:SF302">
    <property type="entry name" value="GUANINE NUCLEOTIDE-BINDING PROTEIN ALPHA-5 SUBUNIT"/>
    <property type="match status" value="1"/>
</dbReference>
<dbReference type="InterPro" id="IPR011025">
    <property type="entry name" value="GproteinA_insert"/>
</dbReference>
<evidence type="ECO:0000256" key="2">
    <source>
        <dbReference type="ARBA" id="ARBA00022707"/>
    </source>
</evidence>
<evidence type="ECO:0000256" key="6">
    <source>
        <dbReference type="ARBA" id="ARBA00023134"/>
    </source>
</evidence>
<dbReference type="AlphaFoldDB" id="A0A6A7G6F3"/>
<evidence type="ECO:0000256" key="11">
    <source>
        <dbReference type="PIRSR" id="PIRSR601019-2"/>
    </source>
</evidence>
<dbReference type="FunFam" id="3.40.50.300:FF:003800">
    <property type="entry name" value="Guanine nucleotide-binding protein G(k) subunit alpha"/>
    <property type="match status" value="1"/>
</dbReference>
<dbReference type="EMBL" id="IACT01007593">
    <property type="protein sequence ID" value="LAC26707.1"/>
    <property type="molecule type" value="mRNA"/>
</dbReference>
<accession>A0A6A7G6F3</accession>